<dbReference type="OrthoDB" id="106784at2759"/>
<organism evidence="2 3">
    <name type="scientific">Patagioenas fasciata monilis</name>
    <dbReference type="NCBI Taxonomy" id="372326"/>
    <lineage>
        <taxon>Eukaryota</taxon>
        <taxon>Metazoa</taxon>
        <taxon>Chordata</taxon>
        <taxon>Craniata</taxon>
        <taxon>Vertebrata</taxon>
        <taxon>Euteleostomi</taxon>
        <taxon>Archelosauria</taxon>
        <taxon>Archosauria</taxon>
        <taxon>Dinosauria</taxon>
        <taxon>Saurischia</taxon>
        <taxon>Theropoda</taxon>
        <taxon>Coelurosauria</taxon>
        <taxon>Aves</taxon>
        <taxon>Neognathae</taxon>
        <taxon>Neoaves</taxon>
        <taxon>Columbimorphae</taxon>
        <taxon>Columbiformes</taxon>
        <taxon>Columbidae</taxon>
        <taxon>Patagioenas</taxon>
    </lineage>
</organism>
<feature type="signal peptide" evidence="1">
    <location>
        <begin position="1"/>
        <end position="24"/>
    </location>
</feature>
<comment type="caution">
    <text evidence="2">The sequence shown here is derived from an EMBL/GenBank/DDBJ whole genome shotgun (WGS) entry which is preliminary data.</text>
</comment>
<dbReference type="EMBL" id="LSYS01009608">
    <property type="protein sequence ID" value="OPJ66269.1"/>
    <property type="molecule type" value="Genomic_DNA"/>
</dbReference>
<dbReference type="Proteomes" id="UP000190648">
    <property type="component" value="Unassembled WGS sequence"/>
</dbReference>
<evidence type="ECO:0000313" key="2">
    <source>
        <dbReference type="EMBL" id="OPJ66269.1"/>
    </source>
</evidence>
<accession>A0A1V4J2A3</accession>
<keyword evidence="3" id="KW-1185">Reference proteome</keyword>
<dbReference type="STRING" id="372326.A0A1V4J2A3"/>
<evidence type="ECO:0000256" key="1">
    <source>
        <dbReference type="SAM" id="SignalP"/>
    </source>
</evidence>
<dbReference type="AlphaFoldDB" id="A0A1V4J2A3"/>
<evidence type="ECO:0000313" key="3">
    <source>
        <dbReference type="Proteomes" id="UP000190648"/>
    </source>
</evidence>
<name>A0A1V4J2A3_PATFA</name>
<reference evidence="2 3" key="1">
    <citation type="submission" date="2016-02" db="EMBL/GenBank/DDBJ databases">
        <title>Band-tailed pigeon sequencing and assembly.</title>
        <authorList>
            <person name="Soares A.E."/>
            <person name="Novak B.J."/>
            <person name="Rice E.S."/>
            <person name="O'Connell B."/>
            <person name="Chang D."/>
            <person name="Weber S."/>
            <person name="Shapiro B."/>
        </authorList>
    </citation>
    <scope>NUCLEOTIDE SEQUENCE [LARGE SCALE GENOMIC DNA]</scope>
    <source>
        <strain evidence="2">BTP2013</strain>
        <tissue evidence="2">Blood</tissue>
    </source>
</reference>
<keyword evidence="1" id="KW-0732">Signal</keyword>
<evidence type="ECO:0008006" key="4">
    <source>
        <dbReference type="Google" id="ProtNLM"/>
    </source>
</evidence>
<gene>
    <name evidence="2" type="ORF">AV530_006649</name>
</gene>
<protein>
    <recommendedName>
        <fullName evidence="4">TOG domain-containing protein</fullName>
    </recommendedName>
</protein>
<proteinExistence type="predicted"/>
<feature type="chain" id="PRO_5013138783" description="TOG domain-containing protein" evidence="1">
    <location>
        <begin position="25"/>
        <end position="144"/>
    </location>
</feature>
<sequence>MRTASGVTARKLQVLVLCLTGVLNHSNVDIRKKALVFFQNMVGQLKTRNNSIVVCVARKLWPLFDDGGICHQPPKEHTDDNAPVPKNSPETVGRMTAGGVKAPGKTHILSQKEPVSRTSKAVCKNIISPFFLNTTLNFNQCSLV</sequence>